<feature type="transmembrane region" description="Helical" evidence="1">
    <location>
        <begin position="29"/>
        <end position="46"/>
    </location>
</feature>
<evidence type="ECO:0000313" key="4">
    <source>
        <dbReference type="WBParaSite" id="SRAE_2000520750.1"/>
    </source>
</evidence>
<organism evidence="2">
    <name type="scientific">Strongyloides ratti</name>
    <name type="common">Parasitic roundworm</name>
    <dbReference type="NCBI Taxonomy" id="34506"/>
    <lineage>
        <taxon>Eukaryota</taxon>
        <taxon>Metazoa</taxon>
        <taxon>Ecdysozoa</taxon>
        <taxon>Nematoda</taxon>
        <taxon>Chromadorea</taxon>
        <taxon>Rhabditida</taxon>
        <taxon>Tylenchina</taxon>
        <taxon>Panagrolaimomorpha</taxon>
        <taxon>Strongyloidoidea</taxon>
        <taxon>Strongyloididae</taxon>
        <taxon>Strongyloides</taxon>
    </lineage>
</organism>
<keyword evidence="1" id="KW-0472">Membrane</keyword>
<dbReference type="GeneID" id="36382958"/>
<accession>A0A090LLI6</accession>
<proteinExistence type="predicted"/>
<sequence>MYIVYDIKWATWDYSSHNNSPFKNIDNKVLTFANVTSFLLLLLIITKIYLTKKKSTEKIKKNKSIEIYLFALICLNGLFLLVVELLWEYGESLWNDCEIVYTVINFMWSLNAGKDCCMNILDIKKHIVSLFSKKYAPMEKTNRRKVGVTLKNIKM</sequence>
<gene>
    <name evidence="2 4 5" type="ORF">SRAE_2000520750</name>
</gene>
<evidence type="ECO:0000313" key="5">
    <source>
        <dbReference type="WormBase" id="SRAE_2000520750"/>
    </source>
</evidence>
<dbReference type="RefSeq" id="XP_024509777.1">
    <property type="nucleotide sequence ID" value="XM_024644192.1"/>
</dbReference>
<reference evidence="4" key="2">
    <citation type="submission" date="2020-12" db="UniProtKB">
        <authorList>
            <consortium name="WormBaseParasite"/>
        </authorList>
    </citation>
    <scope>IDENTIFICATION</scope>
</reference>
<dbReference type="WormBase" id="SRAE_2000520750">
    <property type="protein sequence ID" value="SRP00874"/>
    <property type="gene ID" value="WBGene00265465"/>
</dbReference>
<name>A0A090LLI6_STRRB</name>
<dbReference type="AlphaFoldDB" id="A0A090LLI6"/>
<dbReference type="Proteomes" id="UP000035682">
    <property type="component" value="Unplaced"/>
</dbReference>
<feature type="transmembrane region" description="Helical" evidence="1">
    <location>
        <begin position="67"/>
        <end position="87"/>
    </location>
</feature>
<keyword evidence="1" id="KW-1133">Transmembrane helix</keyword>
<evidence type="ECO:0000313" key="2">
    <source>
        <dbReference type="EMBL" id="CEF70580.1"/>
    </source>
</evidence>
<keyword evidence="3" id="KW-1185">Reference proteome</keyword>
<dbReference type="CTD" id="36382958"/>
<reference evidence="2 3" key="1">
    <citation type="submission" date="2014-09" db="EMBL/GenBank/DDBJ databases">
        <authorList>
            <person name="Martin A.A."/>
        </authorList>
    </citation>
    <scope>NUCLEOTIDE SEQUENCE</scope>
    <source>
        <strain evidence="3">ED321</strain>
        <strain evidence="2">ED321 Heterogonic</strain>
    </source>
</reference>
<evidence type="ECO:0000256" key="1">
    <source>
        <dbReference type="SAM" id="Phobius"/>
    </source>
</evidence>
<protein>
    <submittedName>
        <fullName evidence="4">7TM GPCR serpentine receptor class x (Srx) domain-containing protein</fullName>
    </submittedName>
</protein>
<dbReference type="EMBL" id="LN609529">
    <property type="protein sequence ID" value="CEF70580.1"/>
    <property type="molecule type" value="Genomic_DNA"/>
</dbReference>
<keyword evidence="1" id="KW-0812">Transmembrane</keyword>
<evidence type="ECO:0000313" key="3">
    <source>
        <dbReference type="Proteomes" id="UP000035682"/>
    </source>
</evidence>
<dbReference type="WBParaSite" id="SRAE_2000520750.1">
    <property type="protein sequence ID" value="SRAE_2000520750.1"/>
    <property type="gene ID" value="WBGene00265465"/>
</dbReference>